<dbReference type="Gene3D" id="1.20.1270.60">
    <property type="entry name" value="Arfaptin homology (AH) domain/BAR domain"/>
    <property type="match status" value="1"/>
</dbReference>
<feature type="compositionally biased region" description="Low complexity" evidence="5">
    <location>
        <begin position="623"/>
        <end position="632"/>
    </location>
</feature>
<dbReference type="InterPro" id="IPR027267">
    <property type="entry name" value="AH/BAR_dom_sf"/>
</dbReference>
<feature type="compositionally biased region" description="Polar residues" evidence="5">
    <location>
        <begin position="949"/>
        <end position="958"/>
    </location>
</feature>
<name>A0A430QKK2_SCHBO</name>
<evidence type="ECO:0000256" key="2">
    <source>
        <dbReference type="ARBA" id="ARBA00022468"/>
    </source>
</evidence>
<feature type="region of interest" description="Disordered" evidence="5">
    <location>
        <begin position="430"/>
        <end position="453"/>
    </location>
</feature>
<dbReference type="Pfam" id="PF00018">
    <property type="entry name" value="SH3_1"/>
    <property type="match status" value="1"/>
</dbReference>
<feature type="region of interest" description="Disordered" evidence="5">
    <location>
        <begin position="1204"/>
        <end position="1230"/>
    </location>
</feature>
<dbReference type="GO" id="GO:0005096">
    <property type="term" value="F:GTPase activator activity"/>
    <property type="evidence" value="ECO:0007669"/>
    <property type="project" value="UniProtKB-KW"/>
</dbReference>
<feature type="domain" description="Rho-GAP" evidence="7">
    <location>
        <begin position="674"/>
        <end position="860"/>
    </location>
</feature>
<protein>
    <submittedName>
        <fullName evidence="8">SLIT-ROBO Rho GTPase activating protein</fullName>
    </submittedName>
</protein>
<dbReference type="GO" id="GO:0007165">
    <property type="term" value="P:signal transduction"/>
    <property type="evidence" value="ECO:0007669"/>
    <property type="project" value="InterPro"/>
</dbReference>
<feature type="region of interest" description="Disordered" evidence="5">
    <location>
        <begin position="1487"/>
        <end position="1510"/>
    </location>
</feature>
<evidence type="ECO:0000259" key="7">
    <source>
        <dbReference type="PROSITE" id="PS50238"/>
    </source>
</evidence>
<evidence type="ECO:0000256" key="4">
    <source>
        <dbReference type="PROSITE-ProRule" id="PRU00192"/>
    </source>
</evidence>
<feature type="compositionally biased region" description="Pro residues" evidence="5">
    <location>
        <begin position="642"/>
        <end position="651"/>
    </location>
</feature>
<evidence type="ECO:0000313" key="9">
    <source>
        <dbReference type="Proteomes" id="UP000290809"/>
    </source>
</evidence>
<feature type="compositionally biased region" description="Low complexity" evidence="5">
    <location>
        <begin position="440"/>
        <end position="453"/>
    </location>
</feature>
<dbReference type="InterPro" id="IPR001452">
    <property type="entry name" value="SH3_domain"/>
</dbReference>
<feature type="region of interest" description="Disordered" evidence="5">
    <location>
        <begin position="1"/>
        <end position="23"/>
    </location>
</feature>
<dbReference type="InterPro" id="IPR051627">
    <property type="entry name" value="SLIT-ROBO_RhoGAP"/>
</dbReference>
<dbReference type="EMBL" id="QMKO01001599">
    <property type="protein sequence ID" value="RTG88225.1"/>
    <property type="molecule type" value="Genomic_DNA"/>
</dbReference>
<feature type="compositionally biased region" description="Basic and acidic residues" evidence="5">
    <location>
        <begin position="1454"/>
        <end position="1467"/>
    </location>
</feature>
<keyword evidence="3" id="KW-0175">Coiled coil</keyword>
<dbReference type="PROSITE" id="PS50238">
    <property type="entry name" value="RHOGAP"/>
    <property type="match status" value="1"/>
</dbReference>
<dbReference type="Proteomes" id="UP000290809">
    <property type="component" value="Unassembled WGS sequence"/>
</dbReference>
<keyword evidence="1 4" id="KW-0728">SH3 domain</keyword>
<dbReference type="SUPFAM" id="SSF103657">
    <property type="entry name" value="BAR/IMD domain-like"/>
    <property type="match status" value="1"/>
</dbReference>
<comment type="caution">
    <text evidence="8">The sequence shown here is derived from an EMBL/GenBank/DDBJ whole genome shotgun (WGS) entry which is preliminary data.</text>
</comment>
<dbReference type="Gene3D" id="2.30.30.40">
    <property type="entry name" value="SH3 Domains"/>
    <property type="match status" value="1"/>
</dbReference>
<sequence length="1510" mass="167656">MDYSCGLGPHLSGSLKRSNNPRRSISSSKYIGGIDWQLRNQFTEQLKCLDLKLDIDSTVVAELQDFYRRRASVEQDYSDALAKLANGLKQRHVNETTKRPHWAPYTATTIWNTLLGSTLHLAEAHATLSDIFSKQMVQRLADMDEDAVRLHKQCREMMSSCQDRVLANTTKLQADQREYAHRQAAALEADRIRRRAEDKLLAANQKARSKGKDPDNSQRSMRAQNEFDLKQANYINANLSTTRARNEYLIQLAATNHSVQRYFTQEAPDIVECLFCGFHNSLARSAMMHLSCEETLKSCHGSIVEMLNRNITALDLRQDKACFFKRNEQVYTRPGYFKFMPSKEDIEDHIRPDGPLYDELQTTACQLTASIEALRVSTDETWKTLEEVEKKLLELINQKDYDVSRLFCIEKPRSRRSLVGVGGGASTGVSNNLTTSNPLGSSMGSIGTGSITSSSSSSPGTICAANVHSNQQILSTSGRSTSPGLLPSSTAIVNQDSSLQDTSNLSTVSQTNHSGSTTFGGNDPTQAGLYLRLRSLFRDSRIEQEKFYLDRFAHYTQEMHICQLMQVKLAQIQNALASSQPNSHESIPQTSPSSQNLKSMLRHGIPVLPKLPGYNKDFTKNLKSPTSPTSSHSKIDSGFSSSPPPPPPPAPNFTSQSFHQDSFNSPILASSSHCDVTSTPVSSPSFSSHSGSQSTLVRMHQQGVFRVSGSQAEINDFKDAFENGDDPLIGIHEARDINSTASLLKLYFRELGEPPFPDTIFLELIDITRKHREISEMIRRLRHVITENLSRPVFVVMRYLFAFLNHVSEYSNENMMDAYNLAICFGPTLIPIPSEYNQLHCQSSVIDLIKLLIVHHLVIFDHMLPGPVYNKNKYNISNNKTTNHKSVTSLDSHRLSLSSNNAIEINTDKQHIKDDSSNSFKQNLHNACQFSMELNVKHQSTTHLDHVQSNDNNNNEISPTECGKASSVGNLIDNEILSSSKQNETVRDDDYVFSEDVQSISDSEDSEPAYTLAVARADFTGSSERELSFHQSDEIFLYRQLSQHWWEGQLASDSSCKRGLVPHLYVVPKAALLHLAACEEDNHSNENHLLNEVTIDLSKKSGYTTIDGSLSNLDHVDAVNNDDDNKSVTENGSVLSWNCPSESSNENILSDTNDSKVHRLSQSETPISIVDKSNQSETITLSKTIHDSSILKGNSSMIEISDKGVKSTICRESPNSTSESPESKDKKSLPEFGYSDKLVMHRFNHRYTIGYPAFGPLGSVPENEVISPSELTPSSPAYSLNEANNRCQSVGEGSSRFLFNSDVDTALEEVMRGLASLEQADNRNSDSRTLERNQELTRKLCLPSAKHAPDLVMDLPISTDSKVQKCTPSPSCTHEESADSFAEHFAEQTLNTMRKRPETQSSPQSSVTSSQCPASDGGNSSYGELGKVILRSKSNHTVQSVEVPRSLPRLNRASSEEKKHEIPRTADEQPTSEPKLSIAARVAAFEATKSDSSGSSINFAPKLAPKPKRS</sequence>
<dbReference type="PROSITE" id="PS50002">
    <property type="entry name" value="SH3"/>
    <property type="match status" value="1"/>
</dbReference>
<evidence type="ECO:0000256" key="5">
    <source>
        <dbReference type="SAM" id="MobiDB-lite"/>
    </source>
</evidence>
<keyword evidence="9" id="KW-1185">Reference proteome</keyword>
<keyword evidence="2" id="KW-0343">GTPase activation</keyword>
<feature type="region of interest" description="Disordered" evidence="5">
    <location>
        <begin position="945"/>
        <end position="964"/>
    </location>
</feature>
<feature type="region of interest" description="Disordered" evidence="5">
    <location>
        <begin position="1393"/>
        <end position="1424"/>
    </location>
</feature>
<dbReference type="InterPro" id="IPR008936">
    <property type="entry name" value="Rho_GTPase_activation_prot"/>
</dbReference>
<feature type="compositionally biased region" description="Low complexity" evidence="5">
    <location>
        <begin position="677"/>
        <end position="693"/>
    </location>
</feature>
<dbReference type="SMART" id="SM00326">
    <property type="entry name" value="SH3"/>
    <property type="match status" value="1"/>
</dbReference>
<evidence type="ECO:0000256" key="3">
    <source>
        <dbReference type="ARBA" id="ARBA00023054"/>
    </source>
</evidence>
<evidence type="ECO:0000313" key="8">
    <source>
        <dbReference type="EMBL" id="RTG88225.1"/>
    </source>
</evidence>
<dbReference type="InterPro" id="IPR001060">
    <property type="entry name" value="FCH_dom"/>
</dbReference>
<accession>A0A430QKK2</accession>
<gene>
    <name evidence="8" type="ORF">DC041_0001366</name>
</gene>
<dbReference type="Pfam" id="PF00611">
    <property type="entry name" value="FCH"/>
    <property type="match status" value="1"/>
</dbReference>
<evidence type="ECO:0000256" key="1">
    <source>
        <dbReference type="ARBA" id="ARBA00022443"/>
    </source>
</evidence>
<dbReference type="SMART" id="SM00324">
    <property type="entry name" value="RhoGAP"/>
    <property type="match status" value="1"/>
</dbReference>
<feature type="region of interest" description="Disordered" evidence="5">
    <location>
        <begin position="1436"/>
        <end position="1475"/>
    </location>
</feature>
<dbReference type="Pfam" id="PF00620">
    <property type="entry name" value="RhoGAP"/>
    <property type="match status" value="1"/>
</dbReference>
<organism evidence="8 9">
    <name type="scientific">Schistosoma bovis</name>
    <name type="common">Blood fluke</name>
    <dbReference type="NCBI Taxonomy" id="6184"/>
    <lineage>
        <taxon>Eukaryota</taxon>
        <taxon>Metazoa</taxon>
        <taxon>Spiralia</taxon>
        <taxon>Lophotrochozoa</taxon>
        <taxon>Platyhelminthes</taxon>
        <taxon>Trematoda</taxon>
        <taxon>Digenea</taxon>
        <taxon>Strigeidida</taxon>
        <taxon>Schistosomatoidea</taxon>
        <taxon>Schistosomatidae</taxon>
        <taxon>Schistosoma</taxon>
    </lineage>
</organism>
<dbReference type="Gene3D" id="1.10.555.10">
    <property type="entry name" value="Rho GTPase activation protein"/>
    <property type="match status" value="1"/>
</dbReference>
<dbReference type="InterPro" id="IPR000198">
    <property type="entry name" value="RhoGAP_dom"/>
</dbReference>
<proteinExistence type="predicted"/>
<evidence type="ECO:0000259" key="6">
    <source>
        <dbReference type="PROSITE" id="PS50002"/>
    </source>
</evidence>
<dbReference type="CDD" id="cd07656">
    <property type="entry name" value="F-BAR_srGAP"/>
    <property type="match status" value="1"/>
</dbReference>
<dbReference type="SUPFAM" id="SSF50044">
    <property type="entry name" value="SH3-domain"/>
    <property type="match status" value="1"/>
</dbReference>
<feature type="compositionally biased region" description="Low complexity" evidence="5">
    <location>
        <begin position="1399"/>
        <end position="1411"/>
    </location>
</feature>
<dbReference type="SMART" id="SM00055">
    <property type="entry name" value="FCH"/>
    <property type="match status" value="1"/>
</dbReference>
<dbReference type="STRING" id="6184.A0A430QKK2"/>
<dbReference type="PANTHER" id="PTHR14166">
    <property type="entry name" value="SLIT-ROBO RHO GTPASE ACTIVATING PROTEIN"/>
    <property type="match status" value="1"/>
</dbReference>
<dbReference type="InterPro" id="IPR036028">
    <property type="entry name" value="SH3-like_dom_sf"/>
</dbReference>
<feature type="region of interest" description="Disordered" evidence="5">
    <location>
        <begin position="616"/>
        <end position="693"/>
    </location>
</feature>
<feature type="domain" description="SH3" evidence="6">
    <location>
        <begin position="1008"/>
        <end position="1071"/>
    </location>
</feature>
<feature type="compositionally biased region" description="Polar residues" evidence="5">
    <location>
        <begin position="652"/>
        <end position="676"/>
    </location>
</feature>
<reference evidence="8 9" key="1">
    <citation type="journal article" date="2019" name="PLoS Pathog.">
        <title>Genome sequence of the bovine parasite Schistosoma bovis Tanzania.</title>
        <authorList>
            <person name="Oey H."/>
            <person name="Zakrzewski M."/>
            <person name="Gobert G."/>
            <person name="Gravermann K."/>
            <person name="Stoye J."/>
            <person name="Jones M."/>
            <person name="Mcmanus D."/>
            <person name="Krause L."/>
        </authorList>
    </citation>
    <scope>NUCLEOTIDE SEQUENCE [LARGE SCALE GENOMIC DNA]</scope>
    <source>
        <strain evidence="8 9">TAN1997</strain>
    </source>
</reference>
<dbReference type="SUPFAM" id="SSF48350">
    <property type="entry name" value="GTPase activation domain, GAP"/>
    <property type="match status" value="1"/>
</dbReference>
<feature type="region of interest" description="Disordered" evidence="5">
    <location>
        <begin position="501"/>
        <end position="524"/>
    </location>
</feature>